<name>A0ACA9SES0_9GLOM</name>
<proteinExistence type="predicted"/>
<accession>A0ACA9SES0</accession>
<comment type="caution">
    <text evidence="1">The sequence shown here is derived from an EMBL/GenBank/DDBJ whole genome shotgun (WGS) entry which is preliminary data.</text>
</comment>
<protein>
    <submittedName>
        <fullName evidence="1">14304_t:CDS:1</fullName>
    </submittedName>
</protein>
<dbReference type="Proteomes" id="UP000789920">
    <property type="component" value="Unassembled WGS sequence"/>
</dbReference>
<dbReference type="EMBL" id="CAJVQC010113920">
    <property type="protein sequence ID" value="CAG8836187.1"/>
    <property type="molecule type" value="Genomic_DNA"/>
</dbReference>
<keyword evidence="2" id="KW-1185">Reference proteome</keyword>
<feature type="non-terminal residue" evidence="1">
    <location>
        <position position="1"/>
    </location>
</feature>
<evidence type="ECO:0000313" key="2">
    <source>
        <dbReference type="Proteomes" id="UP000789920"/>
    </source>
</evidence>
<organism evidence="1 2">
    <name type="scientific">Racocetra persica</name>
    <dbReference type="NCBI Taxonomy" id="160502"/>
    <lineage>
        <taxon>Eukaryota</taxon>
        <taxon>Fungi</taxon>
        <taxon>Fungi incertae sedis</taxon>
        <taxon>Mucoromycota</taxon>
        <taxon>Glomeromycotina</taxon>
        <taxon>Glomeromycetes</taxon>
        <taxon>Diversisporales</taxon>
        <taxon>Gigasporaceae</taxon>
        <taxon>Racocetra</taxon>
    </lineage>
</organism>
<sequence length="202" mass="23534">NLCPPRDFLEFQTIIRPSGAIIELGYTVKKKFADEDRVTYLKEIYRANKVRFCDKLEHTSTYSVNLAPRGEQRVPNDLKELLQALICTLTCLKIKDVRWPNIIHYYEEYQRFILINFDYTDFSFSDKPLEEFSESNHAPEMLNKKYDFKVNIWGVRNLIGSCNVTGIPSKLSSFSTDLCKSNPNKQPTASVALDRVKDMFRE</sequence>
<evidence type="ECO:0000313" key="1">
    <source>
        <dbReference type="EMBL" id="CAG8836187.1"/>
    </source>
</evidence>
<reference evidence="1" key="1">
    <citation type="submission" date="2021-06" db="EMBL/GenBank/DDBJ databases">
        <authorList>
            <person name="Kallberg Y."/>
            <person name="Tangrot J."/>
            <person name="Rosling A."/>
        </authorList>
    </citation>
    <scope>NUCLEOTIDE SEQUENCE</scope>
    <source>
        <strain evidence="1">MA461A</strain>
    </source>
</reference>
<gene>
    <name evidence="1" type="ORF">RPERSI_LOCUS29841</name>
</gene>
<feature type="non-terminal residue" evidence="1">
    <location>
        <position position="202"/>
    </location>
</feature>